<comment type="catalytic activity">
    <reaction evidence="10 14">
        <text>L-isoleucine + 2-oxoglutarate = (S)-3-methyl-2-oxopentanoate + L-glutamate</text>
        <dbReference type="Rhea" id="RHEA:24801"/>
        <dbReference type="ChEBI" id="CHEBI:16810"/>
        <dbReference type="ChEBI" id="CHEBI:29985"/>
        <dbReference type="ChEBI" id="CHEBI:35146"/>
        <dbReference type="ChEBI" id="CHEBI:58045"/>
        <dbReference type="EC" id="2.6.1.42"/>
    </reaction>
</comment>
<evidence type="ECO:0000313" key="17">
    <source>
        <dbReference type="Proteomes" id="UP001597249"/>
    </source>
</evidence>
<accession>A0ABW4B794</accession>
<evidence type="ECO:0000256" key="10">
    <source>
        <dbReference type="ARBA" id="ARBA00048798"/>
    </source>
</evidence>
<evidence type="ECO:0000256" key="13">
    <source>
        <dbReference type="RuleBase" id="RU004516"/>
    </source>
</evidence>
<comment type="pathway">
    <text evidence="3 15">Amino-acid biosynthesis; L-valine biosynthesis; L-valine from pyruvate: step 4/4.</text>
</comment>
<dbReference type="GO" id="GO:0004084">
    <property type="term" value="F:branched-chain-amino-acid transaminase activity"/>
    <property type="evidence" value="ECO:0007669"/>
    <property type="project" value="UniProtKB-EC"/>
</dbReference>
<dbReference type="InterPro" id="IPR043131">
    <property type="entry name" value="BCAT-like_N"/>
</dbReference>
<keyword evidence="7 14" id="KW-0808">Transferase</keyword>
<sequence>MTVSIDWNALGFNYMELPHRYEAHYRNGAWDKGGLVEGNVLTLNVGSPALHYGQSAFEGMKAYRTKSGTIQLFRPELNANRLHDSAEKLLMPPLSVAQFLDAAMQVVAANADYVPPYGTGATLYLRPLLLGVGPNIGVAPAKEYLFTIFAMPVGAYYKGGMVPTKFMVADHADRAAHYGTGQSKVGGNYAASLQAGRYAHEHGFGDAIYLDPIQHRYIEEVGSANFFGITKDEKRFLTPQSPSILPSITRRSLLTLARDRFGLDAEETQIPIDRLDQFGEAGACGTAAVITPIASITYNGEVHQFGAGGIGPMTQKLYDELTGIQFGDVAASAGWIVPVPVD</sequence>
<gene>
    <name evidence="16" type="ORF">ACFQ3L_03700</name>
</gene>
<dbReference type="CDD" id="cd01557">
    <property type="entry name" value="BCAT_beta_family"/>
    <property type="match status" value="1"/>
</dbReference>
<dbReference type="Proteomes" id="UP001597249">
    <property type="component" value="Unassembled WGS sequence"/>
</dbReference>
<keyword evidence="14" id="KW-0028">Amino-acid biosynthesis</keyword>
<comment type="pathway">
    <text evidence="4 15">Amino-acid biosynthesis; L-leucine biosynthesis; L-leucine from 3-methyl-2-oxobutanoate: step 4/4.</text>
</comment>
<dbReference type="PANTHER" id="PTHR42825:SF2">
    <property type="entry name" value="BRANCHED-CHAIN-AMINO-ACID AMINOTRANSFERASE 3, CHLOROPLASTIC-RELATED"/>
    <property type="match status" value="1"/>
</dbReference>
<dbReference type="PIRSF" id="PIRSF006468">
    <property type="entry name" value="BCAT1"/>
    <property type="match status" value="1"/>
</dbReference>
<comment type="catalytic activity">
    <reaction evidence="9 14">
        <text>L-valine + 2-oxoglutarate = 3-methyl-2-oxobutanoate + L-glutamate</text>
        <dbReference type="Rhea" id="RHEA:24813"/>
        <dbReference type="ChEBI" id="CHEBI:11851"/>
        <dbReference type="ChEBI" id="CHEBI:16810"/>
        <dbReference type="ChEBI" id="CHEBI:29985"/>
        <dbReference type="ChEBI" id="CHEBI:57762"/>
        <dbReference type="EC" id="2.6.1.42"/>
    </reaction>
</comment>
<keyword evidence="8 13" id="KW-0663">Pyridoxal phosphate</keyword>
<dbReference type="InterPro" id="IPR018300">
    <property type="entry name" value="Aminotrans_IV_CS"/>
</dbReference>
<comment type="caution">
    <text evidence="16">The sequence shown here is derived from an EMBL/GenBank/DDBJ whole genome shotgun (WGS) entry which is preliminary data.</text>
</comment>
<dbReference type="NCBIfam" id="NF009897">
    <property type="entry name" value="PRK13357.1"/>
    <property type="match status" value="1"/>
</dbReference>
<dbReference type="EMBL" id="JBHTMO010000006">
    <property type="protein sequence ID" value="MFD1392694.1"/>
    <property type="molecule type" value="Genomic_DNA"/>
</dbReference>
<evidence type="ECO:0000256" key="8">
    <source>
        <dbReference type="ARBA" id="ARBA00022898"/>
    </source>
</evidence>
<dbReference type="PROSITE" id="PS00770">
    <property type="entry name" value="AA_TRANSFER_CLASS_4"/>
    <property type="match status" value="1"/>
</dbReference>
<keyword evidence="17" id="KW-1185">Reference proteome</keyword>
<evidence type="ECO:0000256" key="4">
    <source>
        <dbReference type="ARBA" id="ARBA00005072"/>
    </source>
</evidence>
<dbReference type="InterPro" id="IPR005786">
    <property type="entry name" value="B_amino_transII"/>
</dbReference>
<comment type="pathway">
    <text evidence="2 15">Amino-acid biosynthesis; L-isoleucine biosynthesis; L-isoleucine from 2-oxobutanoate: step 4/4.</text>
</comment>
<dbReference type="InterPro" id="IPR001544">
    <property type="entry name" value="Aminotrans_IV"/>
</dbReference>
<dbReference type="InterPro" id="IPR033939">
    <property type="entry name" value="BCAT_family"/>
</dbReference>
<protein>
    <recommendedName>
        <fullName evidence="14">Branched-chain-amino-acid aminotransferase</fullName>
        <ecNumber evidence="14">2.6.1.42</ecNumber>
    </recommendedName>
</protein>
<dbReference type="Gene3D" id="3.30.470.10">
    <property type="match status" value="1"/>
</dbReference>
<evidence type="ECO:0000313" key="16">
    <source>
        <dbReference type="EMBL" id="MFD1392694.1"/>
    </source>
</evidence>
<keyword evidence="6 14" id="KW-0032">Aminotransferase</keyword>
<evidence type="ECO:0000256" key="1">
    <source>
        <dbReference type="ARBA" id="ARBA00001933"/>
    </source>
</evidence>
<evidence type="ECO:0000256" key="3">
    <source>
        <dbReference type="ARBA" id="ARBA00004931"/>
    </source>
</evidence>
<reference evidence="17" key="1">
    <citation type="journal article" date="2019" name="Int. J. Syst. Evol. Microbiol.">
        <title>The Global Catalogue of Microorganisms (GCM) 10K type strain sequencing project: providing services to taxonomists for standard genome sequencing and annotation.</title>
        <authorList>
            <consortium name="The Broad Institute Genomics Platform"/>
            <consortium name="The Broad Institute Genome Sequencing Center for Infectious Disease"/>
            <person name="Wu L."/>
            <person name="Ma J."/>
        </authorList>
    </citation>
    <scope>NUCLEOTIDE SEQUENCE [LARGE SCALE GENOMIC DNA]</scope>
    <source>
        <strain evidence="17">CCM 8911</strain>
    </source>
</reference>
<comment type="catalytic activity">
    <reaction evidence="11 14">
        <text>L-leucine + 2-oxoglutarate = 4-methyl-2-oxopentanoate + L-glutamate</text>
        <dbReference type="Rhea" id="RHEA:18321"/>
        <dbReference type="ChEBI" id="CHEBI:16810"/>
        <dbReference type="ChEBI" id="CHEBI:17865"/>
        <dbReference type="ChEBI" id="CHEBI:29985"/>
        <dbReference type="ChEBI" id="CHEBI:57427"/>
        <dbReference type="EC" id="2.6.1.42"/>
    </reaction>
</comment>
<comment type="cofactor">
    <cofactor evidence="1 13">
        <name>pyridoxal 5'-phosphate</name>
        <dbReference type="ChEBI" id="CHEBI:597326"/>
    </cofactor>
</comment>
<evidence type="ECO:0000256" key="12">
    <source>
        <dbReference type="RuleBase" id="RU004106"/>
    </source>
</evidence>
<dbReference type="RefSeq" id="WP_125584413.1">
    <property type="nucleotide sequence ID" value="NZ_JBHTMO010000006.1"/>
</dbReference>
<evidence type="ECO:0000256" key="9">
    <source>
        <dbReference type="ARBA" id="ARBA00048212"/>
    </source>
</evidence>
<dbReference type="SUPFAM" id="SSF56752">
    <property type="entry name" value="D-aminoacid aminotransferase-like PLP-dependent enzymes"/>
    <property type="match status" value="1"/>
</dbReference>
<organism evidence="16 17">
    <name type="scientific">Lacticaseibacillus jixianensis</name>
    <dbReference type="NCBI Taxonomy" id="2486012"/>
    <lineage>
        <taxon>Bacteria</taxon>
        <taxon>Bacillati</taxon>
        <taxon>Bacillota</taxon>
        <taxon>Bacilli</taxon>
        <taxon>Lactobacillales</taxon>
        <taxon>Lactobacillaceae</taxon>
        <taxon>Lacticaseibacillus</taxon>
    </lineage>
</organism>
<evidence type="ECO:0000256" key="2">
    <source>
        <dbReference type="ARBA" id="ARBA00004824"/>
    </source>
</evidence>
<name>A0ABW4B794_9LACO</name>
<evidence type="ECO:0000256" key="14">
    <source>
        <dbReference type="RuleBase" id="RU004517"/>
    </source>
</evidence>
<evidence type="ECO:0000256" key="5">
    <source>
        <dbReference type="ARBA" id="ARBA00009320"/>
    </source>
</evidence>
<dbReference type="Gene3D" id="3.20.10.10">
    <property type="entry name" value="D-amino Acid Aminotransferase, subunit A, domain 2"/>
    <property type="match status" value="1"/>
</dbReference>
<dbReference type="EC" id="2.6.1.42" evidence="14"/>
<proteinExistence type="inferred from homology"/>
<keyword evidence="14" id="KW-0100">Branched-chain amino acid biosynthesis</keyword>
<dbReference type="Pfam" id="PF01063">
    <property type="entry name" value="Aminotran_4"/>
    <property type="match status" value="1"/>
</dbReference>
<evidence type="ECO:0000256" key="7">
    <source>
        <dbReference type="ARBA" id="ARBA00022679"/>
    </source>
</evidence>
<dbReference type="InterPro" id="IPR043132">
    <property type="entry name" value="BCAT-like_C"/>
</dbReference>
<evidence type="ECO:0000256" key="15">
    <source>
        <dbReference type="RuleBase" id="RU004519"/>
    </source>
</evidence>
<dbReference type="NCBIfam" id="TIGR01123">
    <property type="entry name" value="ilvE_II"/>
    <property type="match status" value="1"/>
</dbReference>
<dbReference type="PANTHER" id="PTHR42825">
    <property type="entry name" value="AMINO ACID AMINOTRANSFERASE"/>
    <property type="match status" value="1"/>
</dbReference>
<dbReference type="InterPro" id="IPR036038">
    <property type="entry name" value="Aminotransferase-like"/>
</dbReference>
<comment type="similarity">
    <text evidence="5 12">Belongs to the class-IV pyridoxal-phosphate-dependent aminotransferase family.</text>
</comment>
<evidence type="ECO:0000256" key="11">
    <source>
        <dbReference type="ARBA" id="ARBA00049229"/>
    </source>
</evidence>
<evidence type="ECO:0000256" key="6">
    <source>
        <dbReference type="ARBA" id="ARBA00022576"/>
    </source>
</evidence>